<accession>A0A0A0M8H4</accession>
<name>A0A0A0M8H4_9GAMM</name>
<protein>
    <submittedName>
        <fullName evidence="2">Uncharacterized protein</fullName>
    </submittedName>
</protein>
<dbReference type="Proteomes" id="UP000030003">
    <property type="component" value="Unassembled WGS sequence"/>
</dbReference>
<organism evidence="2 3">
    <name type="scientific">Lysobacter defluvii IMMIB APB-9 = DSM 18482</name>
    <dbReference type="NCBI Taxonomy" id="1385515"/>
    <lineage>
        <taxon>Bacteria</taxon>
        <taxon>Pseudomonadati</taxon>
        <taxon>Pseudomonadota</taxon>
        <taxon>Gammaproteobacteria</taxon>
        <taxon>Lysobacterales</taxon>
        <taxon>Lysobacteraceae</taxon>
        <taxon>Novilysobacter</taxon>
    </lineage>
</organism>
<feature type="transmembrane region" description="Helical" evidence="1">
    <location>
        <begin position="34"/>
        <end position="59"/>
    </location>
</feature>
<evidence type="ECO:0000313" key="2">
    <source>
        <dbReference type="EMBL" id="KGO98509.1"/>
    </source>
</evidence>
<keyword evidence="1" id="KW-1133">Transmembrane helix</keyword>
<evidence type="ECO:0000313" key="3">
    <source>
        <dbReference type="Proteomes" id="UP000030003"/>
    </source>
</evidence>
<gene>
    <name evidence="2" type="ORF">N791_01740</name>
</gene>
<dbReference type="AlphaFoldDB" id="A0A0A0M8H4"/>
<evidence type="ECO:0000256" key="1">
    <source>
        <dbReference type="SAM" id="Phobius"/>
    </source>
</evidence>
<keyword evidence="1" id="KW-0812">Transmembrane</keyword>
<proteinExistence type="predicted"/>
<keyword evidence="3" id="KW-1185">Reference proteome</keyword>
<dbReference type="EMBL" id="AVBH01000074">
    <property type="protein sequence ID" value="KGO98509.1"/>
    <property type="molecule type" value="Genomic_DNA"/>
</dbReference>
<reference evidence="2 3" key="1">
    <citation type="submission" date="2013-08" db="EMBL/GenBank/DDBJ databases">
        <title>Genomic analysis of Lysobacter defluvii.</title>
        <authorList>
            <person name="Wang Q."/>
            <person name="Wang G."/>
        </authorList>
    </citation>
    <scope>NUCLEOTIDE SEQUENCE [LARGE SCALE GENOMIC DNA]</scope>
    <source>
        <strain evidence="2 3">IMMIB APB-9</strain>
    </source>
</reference>
<sequence length="61" mass="6401">MNTWRLTAAIIALTIGQGTLFALADSHLPGITLFGMMAAWVGLSAVYALLVLAALSLWAPD</sequence>
<keyword evidence="1" id="KW-0472">Membrane</keyword>
<comment type="caution">
    <text evidence="2">The sequence shown here is derived from an EMBL/GenBank/DDBJ whole genome shotgun (WGS) entry which is preliminary data.</text>
</comment>